<dbReference type="Proteomes" id="UP001168552">
    <property type="component" value="Unassembled WGS sequence"/>
</dbReference>
<reference evidence="1" key="1">
    <citation type="submission" date="2023-06" db="EMBL/GenBank/DDBJ databases">
        <title>Cytophagales bacterium Strain LB-30, isolated from soil.</title>
        <authorList>
            <person name="Liu B."/>
        </authorList>
    </citation>
    <scope>NUCLEOTIDE SEQUENCE</scope>
    <source>
        <strain evidence="1">LB-30</strain>
    </source>
</reference>
<accession>A0ABT8F3W3</accession>
<organism evidence="1 2">
    <name type="scientific">Shiella aurantiaca</name>
    <dbReference type="NCBI Taxonomy" id="3058365"/>
    <lineage>
        <taxon>Bacteria</taxon>
        <taxon>Pseudomonadati</taxon>
        <taxon>Bacteroidota</taxon>
        <taxon>Cytophagia</taxon>
        <taxon>Cytophagales</taxon>
        <taxon>Shiellaceae</taxon>
        <taxon>Shiella</taxon>
    </lineage>
</organism>
<name>A0ABT8F3W3_9BACT</name>
<comment type="caution">
    <text evidence="1">The sequence shown here is derived from an EMBL/GenBank/DDBJ whole genome shotgun (WGS) entry which is preliminary data.</text>
</comment>
<evidence type="ECO:0000313" key="2">
    <source>
        <dbReference type="Proteomes" id="UP001168552"/>
    </source>
</evidence>
<sequence>MNRTFRLLLLFLFLVAAIVMLLYLDGERGTNAQLHFKMDEPSRISQVLIGEEANKVRLVKQGTRWSLNDSLYLDQDMLKILLSVMEKMQIKRAIEAAELQEVLRLSGEPVSVFVSSEEGEVKRWKIAGNPQSLQTYLQFMGAWYEVYLPGYDSYLAGFFLMPTHKWESLRVYEGTPQSLFEIQVIAEDTLRMLPEKGELVLQGGAAYDTLATVKWLESAIHFQVKAWSDSAYAFGTPELSVHIADLNPTLGSKINLYRQDSLFFLQLNGKKWAEMEASDWQFWQGIRQSWKGNN</sequence>
<dbReference type="RefSeq" id="WP_320003458.1">
    <property type="nucleotide sequence ID" value="NZ_JAUHJS010000002.1"/>
</dbReference>
<dbReference type="EMBL" id="JAUHJS010000002">
    <property type="protein sequence ID" value="MDN4164934.1"/>
    <property type="molecule type" value="Genomic_DNA"/>
</dbReference>
<evidence type="ECO:0008006" key="3">
    <source>
        <dbReference type="Google" id="ProtNLM"/>
    </source>
</evidence>
<keyword evidence="2" id="KW-1185">Reference proteome</keyword>
<protein>
    <recommendedName>
        <fullName evidence="3">DUF4340 domain-containing protein</fullName>
    </recommendedName>
</protein>
<proteinExistence type="predicted"/>
<evidence type="ECO:0000313" key="1">
    <source>
        <dbReference type="EMBL" id="MDN4164934.1"/>
    </source>
</evidence>
<gene>
    <name evidence="1" type="ORF">QWY31_05440</name>
</gene>